<keyword evidence="2" id="KW-0813">Transport</keyword>
<dbReference type="EMBL" id="JBDLNV010000001">
    <property type="protein sequence ID" value="MFM1721899.1"/>
    <property type="molecule type" value="Genomic_DNA"/>
</dbReference>
<keyword evidence="3 6" id="KW-0812">Transmembrane</keyword>
<reference evidence="8 9" key="1">
    <citation type="submission" date="2023-11" db="EMBL/GenBank/DDBJ databases">
        <authorList>
            <person name="Val-Calvo J."/>
            <person name="Scortti M."/>
            <person name="Vazquez-Boland J."/>
        </authorList>
    </citation>
    <scope>NUCLEOTIDE SEQUENCE [LARGE SCALE GENOMIC DNA]</scope>
    <source>
        <strain evidence="8 9">PAM 2766</strain>
    </source>
</reference>
<feature type="transmembrane region" description="Helical" evidence="6">
    <location>
        <begin position="527"/>
        <end position="549"/>
    </location>
</feature>
<dbReference type="Pfam" id="PF11700">
    <property type="entry name" value="ATG22"/>
    <property type="match status" value="1"/>
</dbReference>
<organism evidence="8 9">
    <name type="scientific">Rhodococcus parequi</name>
    <dbReference type="NCBI Taxonomy" id="3137122"/>
    <lineage>
        <taxon>Bacteria</taxon>
        <taxon>Bacillati</taxon>
        <taxon>Actinomycetota</taxon>
        <taxon>Actinomycetes</taxon>
        <taxon>Mycobacteriales</taxon>
        <taxon>Nocardiaceae</taxon>
        <taxon>Rhodococcus</taxon>
    </lineage>
</organism>
<comment type="caution">
    <text evidence="8">The sequence shown here is derived from an EMBL/GenBank/DDBJ whole genome shotgun (WGS) entry which is preliminary data.</text>
</comment>
<feature type="transmembrane region" description="Helical" evidence="6">
    <location>
        <begin position="503"/>
        <end position="521"/>
    </location>
</feature>
<evidence type="ECO:0000256" key="4">
    <source>
        <dbReference type="ARBA" id="ARBA00022989"/>
    </source>
</evidence>
<proteinExistence type="predicted"/>
<evidence type="ECO:0000256" key="5">
    <source>
        <dbReference type="ARBA" id="ARBA00023136"/>
    </source>
</evidence>
<evidence type="ECO:0000256" key="1">
    <source>
        <dbReference type="ARBA" id="ARBA00004651"/>
    </source>
</evidence>
<feature type="transmembrane region" description="Helical" evidence="6">
    <location>
        <begin position="377"/>
        <end position="397"/>
    </location>
</feature>
<sequence>MRAGGVEGCRVPLVGGAHSAVPVPRRGGGPQLFERESCSVRAGHVPRRGSWTDGAETAHDARRRRSCLRRRACGCTRNAGIRRSRTRVDVFRIGGPRGLCAESSTHSHQSPRSVTRTKLSDRYPAAKLNASEKFDRRVDLVFVGAFSAPSRPAPRTPRHGRARHPADPVRLRRLTAMSAEVVGEAGIGQAASRRQVAAWGLWDWGSAAFNAVIVTFVFSVYLTDAVGDDLPGSVSASTWLGWSLGIAGFFIAVLAPVSGQRFDATGRRKRSLAVLTFLTVAAMAGMFFVVDDYHYLWLGLVLLGFGSVIFELAGVPYNAMMRQVSTPENIGRVSGFGWAMGYFGGIVLLLVCYFGFIAGDGDSRGLLGLSTDGGLNIRLVALLAAVWFAVFALPVLFSVPELPRTAADPGAAKAGFVESYRVLWRDLRELWATDRRTVWFLIASALFRDGLAGVFTFGAVLAVNVYGMASDSVLLFGVAANVVAALGAIVAGRLDDRVGPKSVIVASLISMIVVGVVLIGVSGTLLFWVFGLLLCLFVGPAQSSARTFLARITPPGREGQLFGLYATTGRAVSFLAPTLFGFFAWWFGADRAGIVGLMVVLGIGLAALLAVRPPERDAAEQLPA</sequence>
<accession>A0ABW9F8W1</accession>
<keyword evidence="4 6" id="KW-1133">Transmembrane helix</keyword>
<feature type="transmembrane region" description="Helical" evidence="6">
    <location>
        <begin position="295"/>
        <end position="315"/>
    </location>
</feature>
<dbReference type="InterPro" id="IPR024671">
    <property type="entry name" value="Atg22-like"/>
</dbReference>
<keyword evidence="5 6" id="KW-0472">Membrane</keyword>
<feature type="transmembrane region" description="Helical" evidence="6">
    <location>
        <begin position="336"/>
        <end position="357"/>
    </location>
</feature>
<feature type="transmembrane region" description="Helical" evidence="6">
    <location>
        <begin position="472"/>
        <end position="491"/>
    </location>
</feature>
<gene>
    <name evidence="8" type="ORF">ABEU20_000435</name>
</gene>
<feature type="transmembrane region" description="Helical" evidence="6">
    <location>
        <begin position="242"/>
        <end position="259"/>
    </location>
</feature>
<dbReference type="Proteomes" id="UP001629745">
    <property type="component" value="Unassembled WGS sequence"/>
</dbReference>
<dbReference type="Gene3D" id="1.20.1250.20">
    <property type="entry name" value="MFS general substrate transporter like domains"/>
    <property type="match status" value="1"/>
</dbReference>
<keyword evidence="9" id="KW-1185">Reference proteome</keyword>
<feature type="domain" description="Major facilitator superfamily (MFS) profile" evidence="7">
    <location>
        <begin position="438"/>
        <end position="624"/>
    </location>
</feature>
<evidence type="ECO:0000256" key="6">
    <source>
        <dbReference type="SAM" id="Phobius"/>
    </source>
</evidence>
<dbReference type="PANTHER" id="PTHR23519:SF1">
    <property type="entry name" value="AUTOPHAGY-RELATED PROTEIN 22"/>
    <property type="match status" value="1"/>
</dbReference>
<comment type="subcellular location">
    <subcellularLocation>
        <location evidence="1">Cell membrane</location>
        <topology evidence="1">Multi-pass membrane protein</topology>
    </subcellularLocation>
</comment>
<feature type="transmembrane region" description="Helical" evidence="6">
    <location>
        <begin position="438"/>
        <end position="466"/>
    </location>
</feature>
<dbReference type="PANTHER" id="PTHR23519">
    <property type="entry name" value="AUTOPHAGY-RELATED PROTEIN 22"/>
    <property type="match status" value="1"/>
</dbReference>
<feature type="transmembrane region" description="Helical" evidence="6">
    <location>
        <begin position="561"/>
        <end position="586"/>
    </location>
</feature>
<dbReference type="PROSITE" id="PS50850">
    <property type="entry name" value="MFS"/>
    <property type="match status" value="1"/>
</dbReference>
<evidence type="ECO:0000256" key="2">
    <source>
        <dbReference type="ARBA" id="ARBA00022448"/>
    </source>
</evidence>
<dbReference type="InterPro" id="IPR036259">
    <property type="entry name" value="MFS_trans_sf"/>
</dbReference>
<evidence type="ECO:0000259" key="7">
    <source>
        <dbReference type="PROSITE" id="PS50850"/>
    </source>
</evidence>
<evidence type="ECO:0000256" key="3">
    <source>
        <dbReference type="ARBA" id="ARBA00022692"/>
    </source>
</evidence>
<dbReference type="InterPro" id="IPR050495">
    <property type="entry name" value="ATG22/LtaA_families"/>
</dbReference>
<dbReference type="SUPFAM" id="SSF103473">
    <property type="entry name" value="MFS general substrate transporter"/>
    <property type="match status" value="1"/>
</dbReference>
<dbReference type="RefSeq" id="WP_420162506.1">
    <property type="nucleotide sequence ID" value="NZ_JBDLNV010000001.1"/>
</dbReference>
<name>A0ABW9F8W1_9NOCA</name>
<dbReference type="InterPro" id="IPR020846">
    <property type="entry name" value="MFS_dom"/>
</dbReference>
<feature type="transmembrane region" description="Helical" evidence="6">
    <location>
        <begin position="592"/>
        <end position="611"/>
    </location>
</feature>
<feature type="transmembrane region" description="Helical" evidence="6">
    <location>
        <begin position="201"/>
        <end position="222"/>
    </location>
</feature>
<evidence type="ECO:0000313" key="8">
    <source>
        <dbReference type="EMBL" id="MFM1721899.1"/>
    </source>
</evidence>
<protein>
    <submittedName>
        <fullName evidence="8">MFS transporter</fullName>
    </submittedName>
</protein>
<feature type="transmembrane region" description="Helical" evidence="6">
    <location>
        <begin position="271"/>
        <end position="289"/>
    </location>
</feature>
<evidence type="ECO:0000313" key="9">
    <source>
        <dbReference type="Proteomes" id="UP001629745"/>
    </source>
</evidence>